<evidence type="ECO:0000259" key="2">
    <source>
        <dbReference type="Pfam" id="PF01575"/>
    </source>
</evidence>
<gene>
    <name evidence="3" type="ORF">FHU40_001341</name>
</gene>
<accession>A0A7W4Z1H0</accession>
<dbReference type="InterPro" id="IPR029069">
    <property type="entry name" value="HotDog_dom_sf"/>
</dbReference>
<dbReference type="RefSeq" id="WP_183591430.1">
    <property type="nucleotide sequence ID" value="NZ_JACHWR010000001.1"/>
</dbReference>
<evidence type="ECO:0000313" key="3">
    <source>
        <dbReference type="EMBL" id="MBB3041540.1"/>
    </source>
</evidence>
<dbReference type="Gene3D" id="3.10.129.10">
    <property type="entry name" value="Hotdog Thioesterase"/>
    <property type="match status" value="1"/>
</dbReference>
<keyword evidence="4" id="KW-1185">Reference proteome</keyword>
<dbReference type="InterPro" id="IPR002539">
    <property type="entry name" value="MaoC-like_dom"/>
</dbReference>
<dbReference type="AlphaFoldDB" id="A0A7W4Z1H0"/>
<organism evidence="3 4">
    <name type="scientific">Nocardioides soli</name>
    <dbReference type="NCBI Taxonomy" id="1036020"/>
    <lineage>
        <taxon>Bacteria</taxon>
        <taxon>Bacillati</taxon>
        <taxon>Actinomycetota</taxon>
        <taxon>Actinomycetes</taxon>
        <taxon>Propionibacteriales</taxon>
        <taxon>Nocardioidaceae</taxon>
        <taxon>Nocardioides</taxon>
    </lineage>
</organism>
<dbReference type="EMBL" id="JACHWR010000001">
    <property type="protein sequence ID" value="MBB3041540.1"/>
    <property type="molecule type" value="Genomic_DNA"/>
</dbReference>
<reference evidence="3 4" key="1">
    <citation type="submission" date="2020-08" db="EMBL/GenBank/DDBJ databases">
        <title>Sequencing the genomes of 1000 actinobacteria strains.</title>
        <authorList>
            <person name="Klenk H.-P."/>
        </authorList>
    </citation>
    <scope>NUCLEOTIDE SEQUENCE [LARGE SCALE GENOMIC DNA]</scope>
    <source>
        <strain evidence="3 4">DSM 105498</strain>
    </source>
</reference>
<dbReference type="SUPFAM" id="SSF54637">
    <property type="entry name" value="Thioesterase/thiol ester dehydrase-isomerase"/>
    <property type="match status" value="1"/>
</dbReference>
<sequence length="145" mass="15833">MSPATSTVPSGPPAVRELTIGIADMIAYAGATWDWHRLHYDPAYLSEKRLAAPVVDGQVFGALVAAQAQDWAGPGWRLAELEFTFRNLVFAGERVRCEAEVVRSGDDGVELRHRVVVIDADGVEERVAVEPARSLLVLQPRRCAP</sequence>
<name>A0A7W4Z1H0_9ACTN</name>
<comment type="caution">
    <text evidence="3">The sequence shown here is derived from an EMBL/GenBank/DDBJ whole genome shotgun (WGS) entry which is preliminary data.</text>
</comment>
<evidence type="ECO:0000313" key="4">
    <source>
        <dbReference type="Proteomes" id="UP000589626"/>
    </source>
</evidence>
<dbReference type="Proteomes" id="UP000589626">
    <property type="component" value="Unassembled WGS sequence"/>
</dbReference>
<dbReference type="CDD" id="cd03441">
    <property type="entry name" value="R_hydratase_like"/>
    <property type="match status" value="1"/>
</dbReference>
<comment type="similarity">
    <text evidence="1">Belongs to the enoyl-CoA hydratase/isomerase family.</text>
</comment>
<dbReference type="Pfam" id="PF01575">
    <property type="entry name" value="MaoC_dehydratas"/>
    <property type="match status" value="1"/>
</dbReference>
<evidence type="ECO:0000256" key="1">
    <source>
        <dbReference type="ARBA" id="ARBA00005254"/>
    </source>
</evidence>
<protein>
    <submittedName>
        <fullName evidence="3">Acyl dehydratase</fullName>
    </submittedName>
</protein>
<feature type="domain" description="MaoC-like" evidence="2">
    <location>
        <begin position="14"/>
        <end position="105"/>
    </location>
</feature>
<proteinExistence type="inferred from homology"/>